<keyword evidence="5 6" id="KW-0472">Membrane</keyword>
<feature type="transmembrane region" description="Helical" evidence="6">
    <location>
        <begin position="139"/>
        <end position="157"/>
    </location>
</feature>
<evidence type="ECO:0000256" key="1">
    <source>
        <dbReference type="ARBA" id="ARBA00004141"/>
    </source>
</evidence>
<dbReference type="RefSeq" id="XP_020080862.1">
    <property type="nucleotide sequence ID" value="XM_020225273.1"/>
</dbReference>
<dbReference type="AlphaFoldDB" id="A0A6P5ECG3"/>
<dbReference type="GO" id="GO:0022857">
    <property type="term" value="F:transmembrane transporter activity"/>
    <property type="evidence" value="ECO:0007669"/>
    <property type="project" value="InterPro"/>
</dbReference>
<name>A0A6P5ECG3_ANACO</name>
<keyword evidence="4 6" id="KW-1133">Transmembrane helix</keyword>
<dbReference type="InterPro" id="IPR000620">
    <property type="entry name" value="EamA_dom"/>
</dbReference>
<feature type="transmembrane region" description="Helical" evidence="6">
    <location>
        <begin position="72"/>
        <end position="94"/>
    </location>
</feature>
<evidence type="ECO:0000256" key="3">
    <source>
        <dbReference type="ARBA" id="ARBA00022692"/>
    </source>
</evidence>
<reference evidence="8" key="1">
    <citation type="journal article" date="2015" name="Nat. Genet.">
        <title>The pineapple genome and the evolution of CAM photosynthesis.</title>
        <authorList>
            <person name="Ming R."/>
            <person name="VanBuren R."/>
            <person name="Wai C.M."/>
            <person name="Tang H."/>
            <person name="Schatz M.C."/>
            <person name="Bowers J.E."/>
            <person name="Lyons E."/>
            <person name="Wang M.L."/>
            <person name="Chen J."/>
            <person name="Biggers E."/>
            <person name="Zhang J."/>
            <person name="Huang L."/>
            <person name="Zhang L."/>
            <person name="Miao W."/>
            <person name="Zhang J."/>
            <person name="Ye Z."/>
            <person name="Miao C."/>
            <person name="Lin Z."/>
            <person name="Wang H."/>
            <person name="Zhou H."/>
            <person name="Yim W.C."/>
            <person name="Priest H.D."/>
            <person name="Zheng C."/>
            <person name="Woodhouse M."/>
            <person name="Edger P.P."/>
            <person name="Guyot R."/>
            <person name="Guo H.B."/>
            <person name="Guo H."/>
            <person name="Zheng G."/>
            <person name="Singh R."/>
            <person name="Sharma A."/>
            <person name="Min X."/>
            <person name="Zheng Y."/>
            <person name="Lee H."/>
            <person name="Gurtowski J."/>
            <person name="Sedlazeck F.J."/>
            <person name="Harkess A."/>
            <person name="McKain M.R."/>
            <person name="Liao Z."/>
            <person name="Fang J."/>
            <person name="Liu J."/>
            <person name="Zhang X."/>
            <person name="Zhang Q."/>
            <person name="Hu W."/>
            <person name="Qin Y."/>
            <person name="Wang K."/>
            <person name="Chen L.Y."/>
            <person name="Shirley N."/>
            <person name="Lin Y.R."/>
            <person name="Liu L.Y."/>
            <person name="Hernandez A.G."/>
            <person name="Wright C.L."/>
            <person name="Bulone V."/>
            <person name="Tuskan G.A."/>
            <person name="Heath K."/>
            <person name="Zee F."/>
            <person name="Moore P.H."/>
            <person name="Sunkar R."/>
            <person name="Leebens-Mack J.H."/>
            <person name="Mockler T."/>
            <person name="Bennetzen J.L."/>
            <person name="Freeling M."/>
            <person name="Sankoff D."/>
            <person name="Paterson A.H."/>
            <person name="Zhu X."/>
            <person name="Yang X."/>
            <person name="Smith J.A."/>
            <person name="Cushman J.C."/>
            <person name="Paull R.E."/>
            <person name="Yu Q."/>
        </authorList>
    </citation>
    <scope>NUCLEOTIDE SEQUENCE [LARGE SCALE GENOMIC DNA]</scope>
    <source>
        <strain evidence="8">cv. F153</strain>
    </source>
</reference>
<proteinExistence type="inferred from homology"/>
<sequence>MGGHSCFEEYKPGVAMVAVQCIYAAMSLSAKAAFTEGMTPMVFVVYRQAIATLVLLPATILTKGGRLSDMAVGTRGFALVFVTSLIGGTLNQFLYYQGLHLASSSVATAMVNLTPAVTFVMAASVGLEKVNLRSLRSMAKVIGTIICVGGAISMAFFKGPKLLNADYHKLITLLHSVTDKWIAGALFLIGSSFCWSLWLILQVPLCKSYLDPLSLSAWMCLLSTFQSGILTFFLLPDLSAWRITSLIELFACIFAGIFGSCVTYCLQTWCVSKRGPLYSAMFNPLCTVITTVSAFFVLHEELHIGSLIGAIAVVGGLYVVLWGKAEDLNKIKPIPSDGRTKIAIIVDARHVSGESAVREPLIAEKAQVES</sequence>
<keyword evidence="8" id="KW-1185">Reference proteome</keyword>
<comment type="similarity">
    <text evidence="2 6">Belongs to the drug/metabolite transporter (DMT) superfamily. Plant drug/metabolite exporter (P-DME) (TC 2.A.7.4) family.</text>
</comment>
<keyword evidence="3 6" id="KW-0812">Transmembrane</keyword>
<dbReference type="GeneID" id="109704522"/>
<accession>A0A6P5ECG3</accession>
<reference evidence="9" key="2">
    <citation type="submission" date="2025-08" db="UniProtKB">
        <authorList>
            <consortium name="RefSeq"/>
        </authorList>
    </citation>
    <scope>IDENTIFICATION</scope>
    <source>
        <tissue evidence="9">Leaf</tissue>
    </source>
</reference>
<comment type="subcellular location">
    <subcellularLocation>
        <location evidence="1 6">Membrane</location>
        <topology evidence="1 6">Multi-pass membrane protein</topology>
    </subcellularLocation>
</comment>
<feature type="transmembrane region" description="Helical" evidence="6">
    <location>
        <begin position="12"/>
        <end position="34"/>
    </location>
</feature>
<feature type="transmembrane region" description="Helical" evidence="6">
    <location>
        <begin position="40"/>
        <end position="60"/>
    </location>
</feature>
<dbReference type="Gramene" id="Aco012098.1.mrna1">
    <property type="protein sequence ID" value="Aco012098.1.mrna1"/>
    <property type="gene ID" value="Aco012098.1.path1"/>
</dbReference>
<feature type="transmembrane region" description="Helical" evidence="6">
    <location>
        <begin position="304"/>
        <end position="323"/>
    </location>
</feature>
<evidence type="ECO:0000256" key="6">
    <source>
        <dbReference type="RuleBase" id="RU363077"/>
    </source>
</evidence>
<dbReference type="InterPro" id="IPR030184">
    <property type="entry name" value="WAT1-related"/>
</dbReference>
<dbReference type="Proteomes" id="UP000515123">
    <property type="component" value="Linkage group 2"/>
</dbReference>
<feature type="domain" description="EamA" evidence="7">
    <location>
        <begin position="183"/>
        <end position="321"/>
    </location>
</feature>
<feature type="domain" description="EamA" evidence="7">
    <location>
        <begin position="15"/>
        <end position="152"/>
    </location>
</feature>
<dbReference type="InterPro" id="IPR037185">
    <property type="entry name" value="EmrE-like"/>
</dbReference>
<evidence type="ECO:0000256" key="5">
    <source>
        <dbReference type="ARBA" id="ARBA00023136"/>
    </source>
</evidence>
<evidence type="ECO:0000313" key="9">
    <source>
        <dbReference type="RefSeq" id="XP_020080862.1"/>
    </source>
</evidence>
<feature type="transmembrane region" description="Helical" evidence="6">
    <location>
        <begin position="213"/>
        <end position="235"/>
    </location>
</feature>
<evidence type="ECO:0000313" key="8">
    <source>
        <dbReference type="Proteomes" id="UP000515123"/>
    </source>
</evidence>
<dbReference type="PANTHER" id="PTHR31218">
    <property type="entry name" value="WAT1-RELATED PROTEIN"/>
    <property type="match status" value="1"/>
</dbReference>
<feature type="transmembrane region" description="Helical" evidence="6">
    <location>
        <begin position="106"/>
        <end position="127"/>
    </location>
</feature>
<evidence type="ECO:0000256" key="4">
    <source>
        <dbReference type="ARBA" id="ARBA00022989"/>
    </source>
</evidence>
<dbReference type="OrthoDB" id="1728340at2759"/>
<feature type="transmembrane region" description="Helical" evidence="6">
    <location>
        <begin position="278"/>
        <end position="298"/>
    </location>
</feature>
<feature type="transmembrane region" description="Helical" evidence="6">
    <location>
        <begin position="241"/>
        <end position="266"/>
    </location>
</feature>
<gene>
    <name evidence="9" type="primary">LOC109704522</name>
</gene>
<dbReference type="GO" id="GO:0016020">
    <property type="term" value="C:membrane"/>
    <property type="evidence" value="ECO:0007669"/>
    <property type="project" value="UniProtKB-SubCell"/>
</dbReference>
<dbReference type="SUPFAM" id="SSF103481">
    <property type="entry name" value="Multidrug resistance efflux transporter EmrE"/>
    <property type="match status" value="2"/>
</dbReference>
<feature type="transmembrane region" description="Helical" evidence="6">
    <location>
        <begin position="181"/>
        <end position="201"/>
    </location>
</feature>
<evidence type="ECO:0000259" key="7">
    <source>
        <dbReference type="Pfam" id="PF00892"/>
    </source>
</evidence>
<organism evidence="8 9">
    <name type="scientific">Ananas comosus</name>
    <name type="common">Pineapple</name>
    <name type="synonym">Ananas ananas</name>
    <dbReference type="NCBI Taxonomy" id="4615"/>
    <lineage>
        <taxon>Eukaryota</taxon>
        <taxon>Viridiplantae</taxon>
        <taxon>Streptophyta</taxon>
        <taxon>Embryophyta</taxon>
        <taxon>Tracheophyta</taxon>
        <taxon>Spermatophyta</taxon>
        <taxon>Magnoliopsida</taxon>
        <taxon>Liliopsida</taxon>
        <taxon>Poales</taxon>
        <taxon>Bromeliaceae</taxon>
        <taxon>Bromelioideae</taxon>
        <taxon>Ananas</taxon>
    </lineage>
</organism>
<protein>
    <recommendedName>
        <fullName evidence="6">WAT1-related protein</fullName>
    </recommendedName>
</protein>
<evidence type="ECO:0000256" key="2">
    <source>
        <dbReference type="ARBA" id="ARBA00007635"/>
    </source>
</evidence>
<dbReference type="Pfam" id="PF00892">
    <property type="entry name" value="EamA"/>
    <property type="match status" value="2"/>
</dbReference>